<protein>
    <recommendedName>
        <fullName evidence="1">DUF5683 domain-containing protein</fullName>
    </recommendedName>
</protein>
<proteinExistence type="predicted"/>
<dbReference type="Pfam" id="PF18935">
    <property type="entry name" value="DUF5683"/>
    <property type="match status" value="1"/>
</dbReference>
<dbReference type="InterPro" id="IPR043738">
    <property type="entry name" value="DUF5683"/>
</dbReference>
<organism evidence="2 3">
    <name type="scientific">Echinicola pacifica</name>
    <dbReference type="NCBI Taxonomy" id="346377"/>
    <lineage>
        <taxon>Bacteria</taxon>
        <taxon>Pseudomonadati</taxon>
        <taxon>Bacteroidota</taxon>
        <taxon>Cytophagia</taxon>
        <taxon>Cytophagales</taxon>
        <taxon>Cyclobacteriaceae</taxon>
        <taxon>Echinicola</taxon>
    </lineage>
</organism>
<evidence type="ECO:0000313" key="2">
    <source>
        <dbReference type="EMBL" id="GGZ26651.1"/>
    </source>
</evidence>
<dbReference type="AlphaFoldDB" id="A0A918UQL7"/>
<gene>
    <name evidence="2" type="ORF">GCM10007049_19210</name>
</gene>
<accession>A0A918UQL7</accession>
<evidence type="ECO:0000259" key="1">
    <source>
        <dbReference type="Pfam" id="PF18935"/>
    </source>
</evidence>
<comment type="caution">
    <text evidence="2">The sequence shown here is derived from an EMBL/GenBank/DDBJ whole genome shotgun (WGS) entry which is preliminary data.</text>
</comment>
<name>A0A918UQL7_9BACT</name>
<reference evidence="2" key="2">
    <citation type="submission" date="2020-09" db="EMBL/GenBank/DDBJ databases">
        <authorList>
            <person name="Sun Q."/>
            <person name="Kim S."/>
        </authorList>
    </citation>
    <scope>NUCLEOTIDE SEQUENCE</scope>
    <source>
        <strain evidence="2">KCTC 12368</strain>
    </source>
</reference>
<evidence type="ECO:0000313" key="3">
    <source>
        <dbReference type="Proteomes" id="UP000619457"/>
    </source>
</evidence>
<sequence>MLLTTLVQAQGVRKLQLDSATVADSGIELSPPKDIKNPKKAAILSAILPGAGQVYNEKAWKVPIIYGGIITTAYFVEFNNRRYQLFKEALLIYRDDDETTSNIFPSLNENSLIRNVDYWRRNRDACYLLFGAIYALNILDALVDAHLSSFDVSDDLSFHLEPSVQETYASSNSIGLSLKLKFK</sequence>
<dbReference type="Proteomes" id="UP000619457">
    <property type="component" value="Unassembled WGS sequence"/>
</dbReference>
<dbReference type="EMBL" id="BMWX01000003">
    <property type="protein sequence ID" value="GGZ26651.1"/>
    <property type="molecule type" value="Genomic_DNA"/>
</dbReference>
<dbReference type="RefSeq" id="WP_018473174.1">
    <property type="nucleotide sequence ID" value="NZ_BMWX01000003.1"/>
</dbReference>
<reference evidence="2" key="1">
    <citation type="journal article" date="2014" name="Int. J. Syst. Evol. Microbiol.">
        <title>Complete genome sequence of Corynebacterium casei LMG S-19264T (=DSM 44701T), isolated from a smear-ripened cheese.</title>
        <authorList>
            <consortium name="US DOE Joint Genome Institute (JGI-PGF)"/>
            <person name="Walter F."/>
            <person name="Albersmeier A."/>
            <person name="Kalinowski J."/>
            <person name="Ruckert C."/>
        </authorList>
    </citation>
    <scope>NUCLEOTIDE SEQUENCE</scope>
    <source>
        <strain evidence="2">KCTC 12368</strain>
    </source>
</reference>
<feature type="domain" description="DUF5683" evidence="1">
    <location>
        <begin position="35"/>
        <end position="182"/>
    </location>
</feature>
<keyword evidence="3" id="KW-1185">Reference proteome</keyword>